<organism evidence="1 2">
    <name type="scientific">Amycolatopsis taiwanensis</name>
    <dbReference type="NCBI Taxonomy" id="342230"/>
    <lineage>
        <taxon>Bacteria</taxon>
        <taxon>Bacillati</taxon>
        <taxon>Actinomycetota</taxon>
        <taxon>Actinomycetes</taxon>
        <taxon>Pseudonocardiales</taxon>
        <taxon>Pseudonocardiaceae</taxon>
        <taxon>Amycolatopsis</taxon>
    </lineage>
</organism>
<name>A0A9W6R9K4_9PSEU</name>
<dbReference type="Proteomes" id="UP001165136">
    <property type="component" value="Unassembled WGS sequence"/>
</dbReference>
<evidence type="ECO:0000313" key="1">
    <source>
        <dbReference type="EMBL" id="GLY71443.1"/>
    </source>
</evidence>
<dbReference type="AlphaFoldDB" id="A0A9W6R9K4"/>
<proteinExistence type="predicted"/>
<reference evidence="1" key="1">
    <citation type="submission" date="2023-03" db="EMBL/GenBank/DDBJ databases">
        <title>Amycolatopsis taiwanensis NBRC 103393.</title>
        <authorList>
            <person name="Ichikawa N."/>
            <person name="Sato H."/>
            <person name="Tonouchi N."/>
        </authorList>
    </citation>
    <scope>NUCLEOTIDE SEQUENCE</scope>
    <source>
        <strain evidence="1">NBRC 103393</strain>
    </source>
</reference>
<dbReference type="EMBL" id="BSTI01000037">
    <property type="protein sequence ID" value="GLY71443.1"/>
    <property type="molecule type" value="Genomic_DNA"/>
</dbReference>
<comment type="caution">
    <text evidence="1">The sequence shown here is derived from an EMBL/GenBank/DDBJ whole genome shotgun (WGS) entry which is preliminary data.</text>
</comment>
<sequence>MESQSLRCGAALVVFAHPGNQLPVGVNVSKAVREAFVHRGVQGAYSILDEVVHDERGHAVGLEGDRGEAAVDQLNEQLVPDAREGRFQMRRLTDPQEVT</sequence>
<accession>A0A9W6R9K4</accession>
<protein>
    <submittedName>
        <fullName evidence="1">Uncharacterized protein</fullName>
    </submittedName>
</protein>
<evidence type="ECO:0000313" key="2">
    <source>
        <dbReference type="Proteomes" id="UP001165136"/>
    </source>
</evidence>
<keyword evidence="2" id="KW-1185">Reference proteome</keyword>
<gene>
    <name evidence="1" type="ORF">Atai01_80620</name>
</gene>